<accession>A0AAD1ESG6</accession>
<evidence type="ECO:0000313" key="9">
    <source>
        <dbReference type="EMBL" id="BAN74272.1"/>
    </source>
</evidence>
<dbReference type="Proteomes" id="UP000015560">
    <property type="component" value="Chromosome"/>
</dbReference>
<dbReference type="InterPro" id="IPR007227">
    <property type="entry name" value="Cell_shape_determining_MreD"/>
</dbReference>
<evidence type="ECO:0000256" key="7">
    <source>
        <dbReference type="ARBA" id="ARBA00023136"/>
    </source>
</evidence>
<dbReference type="GeneID" id="45548399"/>
<evidence type="ECO:0000313" key="10">
    <source>
        <dbReference type="Proteomes" id="UP000015560"/>
    </source>
</evidence>
<proteinExistence type="inferred from homology"/>
<keyword evidence="5" id="KW-0133">Cell shape</keyword>
<comment type="similarity">
    <text evidence="2">Belongs to the MreD family.</text>
</comment>
<evidence type="ECO:0000256" key="4">
    <source>
        <dbReference type="ARBA" id="ARBA00022692"/>
    </source>
</evidence>
<reference evidence="9 10" key="1">
    <citation type="journal article" date="2013" name="PLoS ONE">
        <title>Genomic Adaptation of the Lactobacillus casei Group.</title>
        <authorList>
            <person name="Toh H."/>
            <person name="Oshima K."/>
            <person name="Nakano A."/>
            <person name="Takahata M."/>
            <person name="Murakami M."/>
            <person name="Takaki T."/>
            <person name="Nishiyama H."/>
            <person name="Igimi S."/>
            <person name="Hattori M."/>
            <person name="Morita H."/>
        </authorList>
    </citation>
    <scope>NUCLEOTIDE SEQUENCE [LARGE SCALE GENOMIC DNA]</scope>
    <source>
        <strain evidence="9 10">ATCC 393</strain>
    </source>
</reference>
<dbReference type="GO" id="GO:0005886">
    <property type="term" value="C:plasma membrane"/>
    <property type="evidence" value="ECO:0007669"/>
    <property type="project" value="UniProtKB-SubCell"/>
</dbReference>
<organism evidence="9 10">
    <name type="scientific">Lacticaseibacillus casei DSM 20011 = JCM 1134 = ATCC 393</name>
    <dbReference type="NCBI Taxonomy" id="1423732"/>
    <lineage>
        <taxon>Bacteria</taxon>
        <taxon>Bacillati</taxon>
        <taxon>Bacillota</taxon>
        <taxon>Bacilli</taxon>
        <taxon>Lactobacillales</taxon>
        <taxon>Lactobacillaceae</taxon>
        <taxon>Lacticaseibacillus</taxon>
    </lineage>
</organism>
<evidence type="ECO:0000256" key="1">
    <source>
        <dbReference type="ARBA" id="ARBA00004651"/>
    </source>
</evidence>
<gene>
    <name evidence="9" type="ORF">LBCZ_1104</name>
</gene>
<evidence type="ECO:0000256" key="6">
    <source>
        <dbReference type="ARBA" id="ARBA00022989"/>
    </source>
</evidence>
<keyword evidence="7 8" id="KW-0472">Membrane</keyword>
<keyword evidence="3" id="KW-1003">Cell membrane</keyword>
<dbReference type="NCBIfam" id="TIGR03426">
    <property type="entry name" value="shape_MreD"/>
    <property type="match status" value="1"/>
</dbReference>
<evidence type="ECO:0000256" key="2">
    <source>
        <dbReference type="ARBA" id="ARBA00007776"/>
    </source>
</evidence>
<dbReference type="RefSeq" id="WP_025013192.1">
    <property type="nucleotide sequence ID" value="NZ_AP012544.1"/>
</dbReference>
<evidence type="ECO:0000256" key="5">
    <source>
        <dbReference type="ARBA" id="ARBA00022960"/>
    </source>
</evidence>
<name>A0AAD1ESG6_LACCA</name>
<feature type="transmembrane region" description="Helical" evidence="8">
    <location>
        <begin position="141"/>
        <end position="163"/>
    </location>
</feature>
<feature type="transmembrane region" description="Helical" evidence="8">
    <location>
        <begin position="78"/>
        <end position="97"/>
    </location>
</feature>
<dbReference type="AlphaFoldDB" id="A0AAD1ESG6"/>
<keyword evidence="6 8" id="KW-1133">Transmembrane helix</keyword>
<evidence type="ECO:0000256" key="8">
    <source>
        <dbReference type="SAM" id="Phobius"/>
    </source>
</evidence>
<dbReference type="Pfam" id="PF04093">
    <property type="entry name" value="MreD"/>
    <property type="match status" value="1"/>
</dbReference>
<feature type="transmembrane region" description="Helical" evidence="8">
    <location>
        <begin position="12"/>
        <end position="32"/>
    </location>
</feature>
<evidence type="ECO:0000256" key="3">
    <source>
        <dbReference type="ARBA" id="ARBA00022475"/>
    </source>
</evidence>
<dbReference type="GO" id="GO:0008360">
    <property type="term" value="P:regulation of cell shape"/>
    <property type="evidence" value="ECO:0007669"/>
    <property type="project" value="UniProtKB-KW"/>
</dbReference>
<protein>
    <submittedName>
        <fullName evidence="9">Cell shape determining protein MreD</fullName>
    </submittedName>
</protein>
<feature type="transmembrane region" description="Helical" evidence="8">
    <location>
        <begin position="39"/>
        <end position="58"/>
    </location>
</feature>
<keyword evidence="4 8" id="KW-0812">Transmembrane</keyword>
<sequence>MLNEKHFTGHWWIISILLLLLLIDGSLASVLAQWIMRPSFMGTPQLTLLGLVMVTLLVPEEKYTTWIAALIGLIFDSFYTGILGVNALLFALVIYIVRQIRPCIPHTAVFVGMVYIIALLLYGVANYFVNHFIGYGSSSVVMLIANHLGPGLTVNLILFVIVYGPLHRVLINLAEE</sequence>
<dbReference type="EMBL" id="AP012544">
    <property type="protein sequence ID" value="BAN74272.1"/>
    <property type="molecule type" value="Genomic_DNA"/>
</dbReference>
<comment type="subcellular location">
    <subcellularLocation>
        <location evidence="1">Cell membrane</location>
        <topology evidence="1">Multi-pass membrane protein</topology>
    </subcellularLocation>
</comment>
<feature type="transmembrane region" description="Helical" evidence="8">
    <location>
        <begin position="109"/>
        <end position="129"/>
    </location>
</feature>